<reference evidence="1" key="1">
    <citation type="submission" date="2020-04" db="EMBL/GenBank/DDBJ databases">
        <authorList>
            <person name="Chiriac C."/>
            <person name="Salcher M."/>
            <person name="Ghai R."/>
            <person name="Kavagutti S V."/>
        </authorList>
    </citation>
    <scope>NUCLEOTIDE SEQUENCE</scope>
</reference>
<organism evidence="1">
    <name type="scientific">uncultured Caudovirales phage</name>
    <dbReference type="NCBI Taxonomy" id="2100421"/>
    <lineage>
        <taxon>Viruses</taxon>
        <taxon>Duplodnaviria</taxon>
        <taxon>Heunggongvirae</taxon>
        <taxon>Uroviricota</taxon>
        <taxon>Caudoviricetes</taxon>
        <taxon>Peduoviridae</taxon>
        <taxon>Maltschvirus</taxon>
        <taxon>Maltschvirus maltsch</taxon>
    </lineage>
</organism>
<accession>A0A6J5LGD1</accession>
<sequence length="387" mass="43848">MKKFTYVEDYIEIINGDMDPTTGKQYGLFNSTPPIISLARYDVGILSSMSSSAGSNQALTDKQGELAAKIVLKYKKQLAQVGIDVTPVESPRYRIPLRAVDRRKILSLENDQIVLRFPYDTKMIDSIRDLAKLSNGTWAFDRNSKVWKLAITEMNVIASAGFAKNNQFDITEDFTKLENLILTTESIPYAIELQSIDDGFIIQNAPNSLINYVQDTVGGFGNNNLINLVDYSSVVGYSLHLTIIEAIRAAYPERVCDMLTNIQTKFDPQSEIDAYADVFEYAKMTNRFPVYVYEPNTNGVIKTNFVERYFSTDEILVVDKDQYKNNITNNVVNKKVVYFNKYNYKWDTQVPLLISGAGIMHGGEKTMLLQRAEKSVFFAAEVYKQSI</sequence>
<proteinExistence type="predicted"/>
<evidence type="ECO:0000313" key="1">
    <source>
        <dbReference type="EMBL" id="CAB4133261.1"/>
    </source>
</evidence>
<name>A0A6J5LGD1_9CAUD</name>
<gene>
    <name evidence="1" type="ORF">UFOVP257_103</name>
</gene>
<protein>
    <submittedName>
        <fullName evidence="1">Uncharacterized protein</fullName>
    </submittedName>
</protein>
<dbReference type="EMBL" id="LR796274">
    <property type="protein sequence ID" value="CAB4133261.1"/>
    <property type="molecule type" value="Genomic_DNA"/>
</dbReference>